<gene>
    <name evidence="9" type="primary">proC</name>
    <name evidence="15" type="ORF">EDC37_10998</name>
</gene>
<protein>
    <recommendedName>
        <fullName evidence="9 10">Pyrroline-5-carboxylate reductase</fullName>
        <shortName evidence="9">P5C reductase</shortName>
        <shortName evidence="9">P5CR</shortName>
        <ecNumber evidence="9 10">1.5.1.2</ecNumber>
    </recommendedName>
    <alternativeName>
        <fullName evidence="9">PCA reductase</fullName>
    </alternativeName>
</protein>
<dbReference type="GO" id="GO:0004735">
    <property type="term" value="F:pyrroline-5-carboxylate reductase activity"/>
    <property type="evidence" value="ECO:0007669"/>
    <property type="project" value="UniProtKB-UniRule"/>
</dbReference>
<dbReference type="InterPro" id="IPR036291">
    <property type="entry name" value="NAD(P)-bd_dom_sf"/>
</dbReference>
<dbReference type="UniPathway" id="UPA00098">
    <property type="reaction ID" value="UER00361"/>
</dbReference>
<keyword evidence="6 9" id="KW-0521">NADP</keyword>
<evidence type="ECO:0000256" key="7">
    <source>
        <dbReference type="ARBA" id="ARBA00023002"/>
    </source>
</evidence>
<dbReference type="InterPro" id="IPR053790">
    <property type="entry name" value="P5CR-like_CS"/>
</dbReference>
<dbReference type="FunFam" id="1.10.3730.10:FF:000001">
    <property type="entry name" value="Pyrroline-5-carboxylate reductase"/>
    <property type="match status" value="1"/>
</dbReference>
<evidence type="ECO:0000256" key="10">
    <source>
        <dbReference type="NCBIfam" id="TIGR00112"/>
    </source>
</evidence>
<evidence type="ECO:0000256" key="3">
    <source>
        <dbReference type="ARBA" id="ARBA00022490"/>
    </source>
</evidence>
<dbReference type="PIRSF" id="PIRSF000193">
    <property type="entry name" value="Pyrrol-5-carb_rd"/>
    <property type="match status" value="1"/>
</dbReference>
<dbReference type="PANTHER" id="PTHR11645">
    <property type="entry name" value="PYRROLINE-5-CARBOXYLATE REDUCTASE"/>
    <property type="match status" value="1"/>
</dbReference>
<dbReference type="Pfam" id="PF14748">
    <property type="entry name" value="P5CR_dimer"/>
    <property type="match status" value="1"/>
</dbReference>
<dbReference type="GO" id="GO:0005737">
    <property type="term" value="C:cytoplasm"/>
    <property type="evidence" value="ECO:0007669"/>
    <property type="project" value="UniProtKB-SubCell"/>
</dbReference>
<evidence type="ECO:0000256" key="2">
    <source>
        <dbReference type="ARBA" id="ARBA00005525"/>
    </source>
</evidence>
<dbReference type="EMBL" id="SMAA01000009">
    <property type="protein sequence ID" value="TCS78739.1"/>
    <property type="molecule type" value="Genomic_DNA"/>
</dbReference>
<evidence type="ECO:0000256" key="5">
    <source>
        <dbReference type="ARBA" id="ARBA00022650"/>
    </source>
</evidence>
<evidence type="ECO:0000256" key="9">
    <source>
        <dbReference type="HAMAP-Rule" id="MF_01925"/>
    </source>
</evidence>
<evidence type="ECO:0000256" key="4">
    <source>
        <dbReference type="ARBA" id="ARBA00022605"/>
    </source>
</evidence>
<comment type="caution">
    <text evidence="15">The sequence shown here is derived from an EMBL/GenBank/DDBJ whole genome shotgun (WGS) entry which is preliminary data.</text>
</comment>
<keyword evidence="5 9" id="KW-0641">Proline biosynthesis</keyword>
<comment type="catalytic activity">
    <reaction evidence="9">
        <text>L-proline + NAD(+) = (S)-1-pyrroline-5-carboxylate + NADH + 2 H(+)</text>
        <dbReference type="Rhea" id="RHEA:14105"/>
        <dbReference type="ChEBI" id="CHEBI:15378"/>
        <dbReference type="ChEBI" id="CHEBI:17388"/>
        <dbReference type="ChEBI" id="CHEBI:57540"/>
        <dbReference type="ChEBI" id="CHEBI:57945"/>
        <dbReference type="ChEBI" id="CHEBI:60039"/>
        <dbReference type="EC" id="1.5.1.2"/>
    </reaction>
</comment>
<name>A0A4R3K7B5_9FIRM</name>
<dbReference type="Gene3D" id="1.10.3730.10">
    <property type="entry name" value="ProC C-terminal domain-like"/>
    <property type="match status" value="1"/>
</dbReference>
<dbReference type="PROSITE" id="PS00521">
    <property type="entry name" value="P5CR"/>
    <property type="match status" value="1"/>
</dbReference>
<evidence type="ECO:0000256" key="12">
    <source>
        <dbReference type="RuleBase" id="RU003903"/>
    </source>
</evidence>
<dbReference type="HAMAP" id="MF_01925">
    <property type="entry name" value="P5C_reductase"/>
    <property type="match status" value="1"/>
</dbReference>
<dbReference type="AlphaFoldDB" id="A0A4R3K7B5"/>
<dbReference type="SUPFAM" id="SSF51735">
    <property type="entry name" value="NAD(P)-binding Rossmann-fold domains"/>
    <property type="match status" value="1"/>
</dbReference>
<dbReference type="Gene3D" id="3.40.50.720">
    <property type="entry name" value="NAD(P)-binding Rossmann-like Domain"/>
    <property type="match status" value="1"/>
</dbReference>
<dbReference type="Proteomes" id="UP000295188">
    <property type="component" value="Unassembled WGS sequence"/>
</dbReference>
<keyword evidence="16" id="KW-1185">Reference proteome</keyword>
<comment type="subcellular location">
    <subcellularLocation>
        <location evidence="1 9">Cytoplasm</location>
    </subcellularLocation>
</comment>
<dbReference type="OrthoDB" id="9805754at2"/>
<organism evidence="15 16">
    <name type="scientific">Pectinatus cerevisiiphilus</name>
    <dbReference type="NCBI Taxonomy" id="86956"/>
    <lineage>
        <taxon>Bacteria</taxon>
        <taxon>Bacillati</taxon>
        <taxon>Bacillota</taxon>
        <taxon>Negativicutes</taxon>
        <taxon>Selenomonadales</taxon>
        <taxon>Selenomonadaceae</taxon>
        <taxon>Pectinatus</taxon>
    </lineage>
</organism>
<feature type="binding site" evidence="11">
    <location>
        <position position="33"/>
    </location>
    <ligand>
        <name>NADP(+)</name>
        <dbReference type="ChEBI" id="CHEBI:58349"/>
    </ligand>
</feature>
<evidence type="ECO:0000313" key="15">
    <source>
        <dbReference type="EMBL" id="TCS78739.1"/>
    </source>
</evidence>
<comment type="pathway">
    <text evidence="9 12">Amino-acid biosynthesis; L-proline biosynthesis; L-proline from L-glutamate 5-semialdehyde: step 1/1.</text>
</comment>
<feature type="domain" description="Pyrroline-5-carboxylate reductase catalytic N-terminal" evidence="13">
    <location>
        <begin position="2"/>
        <end position="97"/>
    </location>
</feature>
<proteinExistence type="inferred from homology"/>
<comment type="similarity">
    <text evidence="2 9 12">Belongs to the pyrroline-5-carboxylate reductase family.</text>
</comment>
<feature type="domain" description="Pyrroline-5-carboxylate reductase dimerisation" evidence="14">
    <location>
        <begin position="159"/>
        <end position="263"/>
    </location>
</feature>
<dbReference type="EC" id="1.5.1.2" evidence="9 10"/>
<evidence type="ECO:0000256" key="1">
    <source>
        <dbReference type="ARBA" id="ARBA00004496"/>
    </source>
</evidence>
<evidence type="ECO:0000256" key="6">
    <source>
        <dbReference type="ARBA" id="ARBA00022857"/>
    </source>
</evidence>
<comment type="catalytic activity">
    <reaction evidence="9 12">
        <text>L-proline + NADP(+) = (S)-1-pyrroline-5-carboxylate + NADPH + 2 H(+)</text>
        <dbReference type="Rhea" id="RHEA:14109"/>
        <dbReference type="ChEBI" id="CHEBI:15378"/>
        <dbReference type="ChEBI" id="CHEBI:17388"/>
        <dbReference type="ChEBI" id="CHEBI:57783"/>
        <dbReference type="ChEBI" id="CHEBI:58349"/>
        <dbReference type="ChEBI" id="CHEBI:60039"/>
        <dbReference type="EC" id="1.5.1.2"/>
    </reaction>
</comment>
<dbReference type="RefSeq" id="WP_132549770.1">
    <property type="nucleotide sequence ID" value="NZ_SMAA01000009.1"/>
</dbReference>
<dbReference type="InterPro" id="IPR029036">
    <property type="entry name" value="P5CR_dimer"/>
</dbReference>
<keyword evidence="4 9" id="KW-0028">Amino-acid biosynthesis</keyword>
<dbReference type="FunFam" id="3.40.50.720:FF:000190">
    <property type="entry name" value="Pyrroline-5-carboxylate reductase"/>
    <property type="match status" value="1"/>
</dbReference>
<dbReference type="Pfam" id="PF03807">
    <property type="entry name" value="F420_oxidored"/>
    <property type="match status" value="1"/>
</dbReference>
<evidence type="ECO:0000313" key="16">
    <source>
        <dbReference type="Proteomes" id="UP000295188"/>
    </source>
</evidence>
<keyword evidence="3 9" id="KW-0963">Cytoplasm</keyword>
<keyword evidence="7 9" id="KW-0560">Oxidoreductase</keyword>
<dbReference type="InterPro" id="IPR000304">
    <property type="entry name" value="Pyrroline-COOH_reductase"/>
</dbReference>
<dbReference type="InterPro" id="IPR028939">
    <property type="entry name" value="P5C_Rdtase_cat_N"/>
</dbReference>
<feature type="binding site" evidence="11">
    <location>
        <begin position="68"/>
        <end position="71"/>
    </location>
    <ligand>
        <name>NADP(+)</name>
        <dbReference type="ChEBI" id="CHEBI:58349"/>
    </ligand>
</feature>
<evidence type="ECO:0000256" key="11">
    <source>
        <dbReference type="PIRSR" id="PIRSR000193-1"/>
    </source>
</evidence>
<evidence type="ECO:0000256" key="8">
    <source>
        <dbReference type="ARBA" id="ARBA00058118"/>
    </source>
</evidence>
<dbReference type="SUPFAM" id="SSF48179">
    <property type="entry name" value="6-phosphogluconate dehydrogenase C-terminal domain-like"/>
    <property type="match status" value="1"/>
</dbReference>
<dbReference type="GO" id="GO:0055129">
    <property type="term" value="P:L-proline biosynthetic process"/>
    <property type="evidence" value="ECO:0007669"/>
    <property type="project" value="UniProtKB-UniRule"/>
</dbReference>
<evidence type="ECO:0000259" key="14">
    <source>
        <dbReference type="Pfam" id="PF14748"/>
    </source>
</evidence>
<reference evidence="15 16" key="1">
    <citation type="submission" date="2019-03" db="EMBL/GenBank/DDBJ databases">
        <title>Genomic Encyclopedia of Type Strains, Phase IV (KMG-IV): sequencing the most valuable type-strain genomes for metagenomic binning, comparative biology and taxonomic classification.</title>
        <authorList>
            <person name="Goeker M."/>
        </authorList>
    </citation>
    <scope>NUCLEOTIDE SEQUENCE [LARGE SCALE GENOMIC DNA]</scope>
    <source>
        <strain evidence="15 16">DSM 20467</strain>
    </source>
</reference>
<dbReference type="PANTHER" id="PTHR11645:SF0">
    <property type="entry name" value="PYRROLINE-5-CARBOXYLATE REDUCTASE 3"/>
    <property type="match status" value="1"/>
</dbReference>
<sequence>MKIGFIGGGAMAEAIVCGISSQPWIKPQDIYISDHKEKRCNYLHDKYNVNASVGAQSFIKSVDVVILAIKPQSAAKAIDEIKGLVKSDAIVISIIAGMLLTALEKAFPVNPVIRVMPNTPMAVGAGMSAIALGKKAEEVHGSIAEKIFSSAGRVIFVEEKLMDAVSGLSGSGPAFIFVLIDAMSDAGVKAGLKRNAAIQLAAQTVLGSAKMVLETGMHPAQLRDQVTSPGGTTIEGVHVMEQRGVRGAMIDAVTAAVEKSRAMGKK</sequence>
<evidence type="ECO:0000259" key="13">
    <source>
        <dbReference type="Pfam" id="PF03807"/>
    </source>
</evidence>
<feature type="binding site" evidence="11">
    <location>
        <begin position="6"/>
        <end position="11"/>
    </location>
    <ligand>
        <name>NADP(+)</name>
        <dbReference type="ChEBI" id="CHEBI:58349"/>
    </ligand>
</feature>
<dbReference type="NCBIfam" id="TIGR00112">
    <property type="entry name" value="proC"/>
    <property type="match status" value="1"/>
</dbReference>
<dbReference type="InterPro" id="IPR008927">
    <property type="entry name" value="6-PGluconate_DH-like_C_sf"/>
</dbReference>
<comment type="function">
    <text evidence="8 9">Catalyzes the reduction of 1-pyrroline-5-carboxylate (PCA) to L-proline.</text>
</comment>
<accession>A0A4R3K7B5</accession>